<evidence type="ECO:0000313" key="13">
    <source>
        <dbReference type="EMBL" id="MBB6210134.1"/>
    </source>
</evidence>
<comment type="cofactor">
    <cofactor evidence="10">
        <name>FAD</name>
        <dbReference type="ChEBI" id="CHEBI:57692"/>
    </cofactor>
</comment>
<dbReference type="AlphaFoldDB" id="A0A7W9ZH27"/>
<dbReference type="EMBL" id="JACIIX010000004">
    <property type="protein sequence ID" value="MBB6210134.1"/>
    <property type="molecule type" value="Genomic_DNA"/>
</dbReference>
<evidence type="ECO:0000256" key="10">
    <source>
        <dbReference type="HAMAP-Rule" id="MF_01102"/>
    </source>
</evidence>
<keyword evidence="14" id="KW-1185">Reference proteome</keyword>
<dbReference type="InterPro" id="IPR029063">
    <property type="entry name" value="SAM-dependent_MTases_sf"/>
</dbReference>
<feature type="domain" description="MnmC-like methyltransferase" evidence="12">
    <location>
        <begin position="112"/>
        <end position="233"/>
    </location>
</feature>
<dbReference type="InterPro" id="IPR006076">
    <property type="entry name" value="FAD-dep_OxRdtase"/>
</dbReference>
<dbReference type="HAMAP" id="MF_01102">
    <property type="entry name" value="MnmC"/>
    <property type="match status" value="1"/>
</dbReference>
<feature type="region of interest" description="tRNA (mnm(5)s(2)U34)-methyltransferase" evidence="10">
    <location>
        <begin position="1"/>
        <end position="234"/>
    </location>
</feature>
<keyword evidence="5 10" id="KW-0949">S-adenosyl-L-methionine</keyword>
<keyword evidence="9 10" id="KW-0511">Multifunctional enzyme</keyword>
<evidence type="ECO:0000256" key="2">
    <source>
        <dbReference type="ARBA" id="ARBA00022603"/>
    </source>
</evidence>
<evidence type="ECO:0000259" key="11">
    <source>
        <dbReference type="Pfam" id="PF01266"/>
    </source>
</evidence>
<dbReference type="InterPro" id="IPR023032">
    <property type="entry name" value="tRNA_MAMT_biosynth_bifunc_MnmC"/>
</dbReference>
<dbReference type="Proteomes" id="UP000544872">
    <property type="component" value="Unassembled WGS sequence"/>
</dbReference>
<reference evidence="13 14" key="1">
    <citation type="submission" date="2020-08" db="EMBL/GenBank/DDBJ databases">
        <title>Genomic Encyclopedia of Type Strains, Phase IV (KMG-IV): sequencing the most valuable type-strain genomes for metagenomic binning, comparative biology and taxonomic classification.</title>
        <authorList>
            <person name="Goeker M."/>
        </authorList>
    </citation>
    <scope>NUCLEOTIDE SEQUENCE [LARGE SCALE GENOMIC DNA]</scope>
    <source>
        <strain evidence="13 14">DSM 11590</strain>
    </source>
</reference>
<gene>
    <name evidence="10" type="primary">mnmC</name>
    <name evidence="13" type="ORF">FHS48_001544</name>
</gene>
<keyword evidence="2 10" id="KW-0489">Methyltransferase</keyword>
<keyword evidence="7 10" id="KW-0274">FAD</keyword>
<dbReference type="GO" id="GO:0004808">
    <property type="term" value="F:tRNA (5-methylaminomethyl-2-thiouridylate)(34)-methyltransferase activity"/>
    <property type="evidence" value="ECO:0007669"/>
    <property type="project" value="UniProtKB-EC"/>
</dbReference>
<dbReference type="EC" id="2.1.1.61" evidence="10"/>
<sequence length="659" mass="71110">MDTRELSSPALKWAGDGTPCSGTFDDVYFIIGHGLAESRYVFLEGTGLPQAWQGRDRWTVAETGFGTGLNFLLTWQAWREDPQRCGHLSYCSVEGFPLRREDLRRALALFPELSPLVEELLRHWPAPVPGIHTLSFEGGRVRLLLLFGPVLPMLSGLMARVDSWFLDGFSPAKNPDMWSAAVLRRVAALSAPGARLASFTAVTQVRQDLQAAGFVTERRKGFRYKKHCLTAVLPQAPEPSGAPWLRLPPALAPGARIAVIGAGVAGCAAARALRRAGFDPVLVDRHGQEGREGSGNPCGLLKPRVTLDGGVHSRFYGASFRHMKRLLGDLGEAVAFFPGILTVAAEEQEEEHLRALAATLPEDIGYWVDGPEAGALTGLKGSRGGLWMPDAGAMHPPAVCSALRGEIPLIEADVTALTAEGSRWHLTGADLTVDAVVLAAGAVTPLLWPQADLPIRSNRGQITLIADSADLPGGALSFGGYLSPRAALPGQRVVGATYDRWGDPQRPGWDQPTAADDARNMEVAEDKVPLSTPWAERPVIASRSSLRATIADHMPMTGPLFDAARWRELYDGLHHGWPHSRYPAADWVPGLYVLGALGSRGFQTAALMAETLAALCSGSPLPLEEDLFAAVLPSRFVLKEMKQPPQRRARQKPSATEAR</sequence>
<dbReference type="GO" id="GO:0016645">
    <property type="term" value="F:oxidoreductase activity, acting on the CH-NH group of donors"/>
    <property type="evidence" value="ECO:0007669"/>
    <property type="project" value="InterPro"/>
</dbReference>
<dbReference type="GO" id="GO:0002097">
    <property type="term" value="P:tRNA wobble base modification"/>
    <property type="evidence" value="ECO:0007669"/>
    <property type="project" value="UniProtKB-UniRule"/>
</dbReference>
<comment type="function">
    <text evidence="10">Catalyzes the last two steps in the biosynthesis of 5-methylaminomethyl-2-thiouridine (mnm(5)s(2)U) at the wobble position (U34) in tRNA. Catalyzes the FAD-dependent demodification of cmnm(5)s(2)U34 to nm(5)s(2)U34, followed by the transfer of a methyl group from S-adenosyl-L-methionine to nm(5)s(2)U34, to form mnm(5)s(2)U34.</text>
</comment>
<accession>A0A7W9ZH27</accession>
<name>A0A7W9ZH27_NOVIT</name>
<keyword evidence="6 10" id="KW-0819">tRNA processing</keyword>
<dbReference type="InterPro" id="IPR036188">
    <property type="entry name" value="FAD/NAD-bd_sf"/>
</dbReference>
<keyword evidence="3 10" id="KW-0285">Flavoprotein</keyword>
<dbReference type="InterPro" id="IPR047785">
    <property type="entry name" value="tRNA_MNMC2"/>
</dbReference>
<evidence type="ECO:0000259" key="12">
    <source>
        <dbReference type="Pfam" id="PF05430"/>
    </source>
</evidence>
<dbReference type="Gene3D" id="3.50.50.60">
    <property type="entry name" value="FAD/NAD(P)-binding domain"/>
    <property type="match status" value="1"/>
</dbReference>
<comment type="catalytic activity">
    <reaction evidence="10">
        <text>5-aminomethyl-2-thiouridine(34) in tRNA + S-adenosyl-L-methionine = 5-methylaminomethyl-2-thiouridine(34) in tRNA + S-adenosyl-L-homocysteine + H(+)</text>
        <dbReference type="Rhea" id="RHEA:19569"/>
        <dbReference type="Rhea" id="RHEA-COMP:10195"/>
        <dbReference type="Rhea" id="RHEA-COMP:10197"/>
        <dbReference type="ChEBI" id="CHEBI:15378"/>
        <dbReference type="ChEBI" id="CHEBI:57856"/>
        <dbReference type="ChEBI" id="CHEBI:59789"/>
        <dbReference type="ChEBI" id="CHEBI:74454"/>
        <dbReference type="ChEBI" id="CHEBI:74455"/>
        <dbReference type="EC" id="2.1.1.61"/>
    </reaction>
</comment>
<evidence type="ECO:0000313" key="14">
    <source>
        <dbReference type="Proteomes" id="UP000544872"/>
    </source>
</evidence>
<evidence type="ECO:0000256" key="4">
    <source>
        <dbReference type="ARBA" id="ARBA00022679"/>
    </source>
</evidence>
<feature type="domain" description="FAD dependent oxidoreductase" evidence="11">
    <location>
        <begin position="256"/>
        <end position="615"/>
    </location>
</feature>
<dbReference type="PANTHER" id="PTHR13847:SF283">
    <property type="entry name" value="TRNA 5-METHYLAMINOMETHYL-2-THIOURIDINE BIOSYNTHESIS BIFUNCTIONAL PROTEIN MNMC"/>
    <property type="match status" value="1"/>
</dbReference>
<dbReference type="Pfam" id="PF01266">
    <property type="entry name" value="DAO"/>
    <property type="match status" value="1"/>
</dbReference>
<dbReference type="GO" id="GO:0050660">
    <property type="term" value="F:flavin adenine dinucleotide binding"/>
    <property type="evidence" value="ECO:0007669"/>
    <property type="project" value="UniProtKB-UniRule"/>
</dbReference>
<dbReference type="GO" id="GO:0032259">
    <property type="term" value="P:methylation"/>
    <property type="evidence" value="ECO:0007669"/>
    <property type="project" value="UniProtKB-KW"/>
</dbReference>
<dbReference type="Gene3D" id="3.40.50.150">
    <property type="entry name" value="Vaccinia Virus protein VP39"/>
    <property type="match status" value="1"/>
</dbReference>
<evidence type="ECO:0000256" key="3">
    <source>
        <dbReference type="ARBA" id="ARBA00022630"/>
    </source>
</evidence>
<dbReference type="EC" id="1.5.-.-" evidence="10"/>
<evidence type="ECO:0000256" key="1">
    <source>
        <dbReference type="ARBA" id="ARBA00022490"/>
    </source>
</evidence>
<evidence type="ECO:0000256" key="8">
    <source>
        <dbReference type="ARBA" id="ARBA00023002"/>
    </source>
</evidence>
<dbReference type="NCBIfam" id="NF033855">
    <property type="entry name" value="tRNA_MNMC2"/>
    <property type="match status" value="1"/>
</dbReference>
<evidence type="ECO:0000256" key="6">
    <source>
        <dbReference type="ARBA" id="ARBA00022694"/>
    </source>
</evidence>
<keyword evidence="8 10" id="KW-0560">Oxidoreductase</keyword>
<evidence type="ECO:0000256" key="9">
    <source>
        <dbReference type="ARBA" id="ARBA00023268"/>
    </source>
</evidence>
<dbReference type="GO" id="GO:0005737">
    <property type="term" value="C:cytoplasm"/>
    <property type="evidence" value="ECO:0007669"/>
    <property type="project" value="UniProtKB-SubCell"/>
</dbReference>
<dbReference type="Gene3D" id="3.30.9.10">
    <property type="entry name" value="D-Amino Acid Oxidase, subunit A, domain 2"/>
    <property type="match status" value="1"/>
</dbReference>
<dbReference type="RefSeq" id="WP_184262963.1">
    <property type="nucleotide sequence ID" value="NZ_JACIIX010000004.1"/>
</dbReference>
<keyword evidence="4 10" id="KW-0808">Transferase</keyword>
<dbReference type="Pfam" id="PF05430">
    <property type="entry name" value="Methyltransf_30"/>
    <property type="match status" value="1"/>
</dbReference>
<dbReference type="InterPro" id="IPR017610">
    <property type="entry name" value="tRNA_S-uridine_synth_MnmC_C"/>
</dbReference>
<proteinExistence type="inferred from homology"/>
<evidence type="ECO:0000256" key="7">
    <source>
        <dbReference type="ARBA" id="ARBA00022827"/>
    </source>
</evidence>
<dbReference type="SUPFAM" id="SSF51905">
    <property type="entry name" value="FAD/NAD(P)-binding domain"/>
    <property type="match status" value="1"/>
</dbReference>
<evidence type="ECO:0000256" key="5">
    <source>
        <dbReference type="ARBA" id="ARBA00022691"/>
    </source>
</evidence>
<comment type="similarity">
    <text evidence="10">In the C-terminal section; belongs to the DAO family.</text>
</comment>
<organism evidence="13 14">
    <name type="scientific">Novispirillum itersonii</name>
    <name type="common">Aquaspirillum itersonii</name>
    <dbReference type="NCBI Taxonomy" id="189"/>
    <lineage>
        <taxon>Bacteria</taxon>
        <taxon>Pseudomonadati</taxon>
        <taxon>Pseudomonadota</taxon>
        <taxon>Alphaproteobacteria</taxon>
        <taxon>Rhodospirillales</taxon>
        <taxon>Novispirillaceae</taxon>
        <taxon>Novispirillum</taxon>
    </lineage>
</organism>
<keyword evidence="1 10" id="KW-0963">Cytoplasm</keyword>
<dbReference type="NCBIfam" id="TIGR03197">
    <property type="entry name" value="MnmC_Cterm"/>
    <property type="match status" value="1"/>
</dbReference>
<protein>
    <recommendedName>
        <fullName evidence="10">tRNA 5-methylaminomethyl-2-thiouridine biosynthesis bifunctional protein MnmC</fullName>
        <shortName evidence="10">tRNA mnm(5)s(2)U biosynthesis bifunctional protein</shortName>
    </recommendedName>
    <domain>
        <recommendedName>
            <fullName evidence="10">tRNA (mnm(5)s(2)U34)-methyltransferase</fullName>
            <ecNumber evidence="10">2.1.1.61</ecNumber>
        </recommendedName>
    </domain>
    <domain>
        <recommendedName>
            <fullName evidence="10">FAD-dependent cmnm(5)s(2)U34 oxidoreductase</fullName>
            <ecNumber evidence="10">1.5.-.-</ecNumber>
        </recommendedName>
    </domain>
</protein>
<comment type="similarity">
    <text evidence="10">In the N-terminal section; belongs to the methyltransferase superfamily. tRNA (mnm(5)s(2)U34)-methyltransferase family.</text>
</comment>
<comment type="subcellular location">
    <subcellularLocation>
        <location evidence="10">Cytoplasm</location>
    </subcellularLocation>
</comment>
<dbReference type="NCBIfam" id="NF002481">
    <property type="entry name" value="PRK01747.1-2"/>
    <property type="match status" value="1"/>
</dbReference>
<comment type="caution">
    <text evidence="13">The sequence shown here is derived from an EMBL/GenBank/DDBJ whole genome shotgun (WGS) entry which is preliminary data.</text>
</comment>
<feature type="region of interest" description="FAD-dependent cmnm(5)s(2)U34 oxidoreductase" evidence="10">
    <location>
        <begin position="260"/>
        <end position="659"/>
    </location>
</feature>
<dbReference type="InterPro" id="IPR008471">
    <property type="entry name" value="MnmC-like_methylTransf"/>
</dbReference>
<dbReference type="PANTHER" id="PTHR13847">
    <property type="entry name" value="SARCOSINE DEHYDROGENASE-RELATED"/>
    <property type="match status" value="1"/>
</dbReference>